<organism evidence="2 3">
    <name type="scientific">Stenotrophomonas nematodicola</name>
    <dbReference type="NCBI Taxonomy" id="2656746"/>
    <lineage>
        <taxon>Bacteria</taxon>
        <taxon>Pseudomonadati</taxon>
        <taxon>Pseudomonadota</taxon>
        <taxon>Gammaproteobacteria</taxon>
        <taxon>Lysobacterales</taxon>
        <taxon>Lysobacteraceae</taxon>
        <taxon>Stenotrophomonas</taxon>
    </lineage>
</organism>
<accession>A0ABW7D1W0</accession>
<proteinExistence type="predicted"/>
<feature type="region of interest" description="Disordered" evidence="1">
    <location>
        <begin position="1"/>
        <end position="54"/>
    </location>
</feature>
<evidence type="ECO:0000256" key="1">
    <source>
        <dbReference type="SAM" id="MobiDB-lite"/>
    </source>
</evidence>
<gene>
    <name evidence="2" type="ORF">ACEU0G_000341</name>
</gene>
<dbReference type="Proteomes" id="UP001605261">
    <property type="component" value="Unassembled WGS sequence"/>
</dbReference>
<evidence type="ECO:0000313" key="3">
    <source>
        <dbReference type="Proteomes" id="UP001605261"/>
    </source>
</evidence>
<reference evidence="2 3" key="1">
    <citation type="submission" date="2024-09" db="EMBL/GenBank/DDBJ databases">
        <authorList>
            <consortium name="All-Russian atlas of soil microorganisms"/>
            <consortium name="as a basis for the search for new antimicrobial producers and enzymes with unique properties"/>
            <person name="Sokolova E.A."/>
            <person name="Voronina E.N."/>
        </authorList>
    </citation>
    <scope>NUCLEOTIDE SEQUENCE [LARGE SCALE GENOMIC DNA]</scope>
    <source>
        <strain evidence="2 3">AF-22b-331.1</strain>
    </source>
</reference>
<comment type="caution">
    <text evidence="2">The sequence shown here is derived from an EMBL/GenBank/DDBJ whole genome shotgun (WGS) entry which is preliminary data.</text>
</comment>
<dbReference type="RefSeq" id="WP_394164053.1">
    <property type="nucleotide sequence ID" value="NZ_JBHGCJ010000011.1"/>
</dbReference>
<evidence type="ECO:0000313" key="2">
    <source>
        <dbReference type="EMBL" id="MFG6110466.1"/>
    </source>
</evidence>
<sequence length="54" mass="6172">MTKLPLNPGADVDDQDKAHTPDKLRNDEARWKDKDMPEAEHTATPEDYERPPKG</sequence>
<keyword evidence="3" id="KW-1185">Reference proteome</keyword>
<dbReference type="EMBL" id="JBHGCJ010000011">
    <property type="protein sequence ID" value="MFG6110466.1"/>
    <property type="molecule type" value="Genomic_DNA"/>
</dbReference>
<name>A0ABW7D1W0_9GAMM</name>
<feature type="compositionally biased region" description="Basic and acidic residues" evidence="1">
    <location>
        <begin position="15"/>
        <end position="54"/>
    </location>
</feature>
<protein>
    <submittedName>
        <fullName evidence="2">Uncharacterized protein</fullName>
    </submittedName>
</protein>